<name>A0A1I4PHY3_9FIRM</name>
<protein>
    <submittedName>
        <fullName evidence="6">DNA-binding transcriptional regulator, LysR family</fullName>
    </submittedName>
</protein>
<reference evidence="7" key="1">
    <citation type="submission" date="2016-10" db="EMBL/GenBank/DDBJ databases">
        <authorList>
            <person name="Varghese N."/>
            <person name="Submissions S."/>
        </authorList>
    </citation>
    <scope>NUCLEOTIDE SEQUENCE [LARGE SCALE GENOMIC DNA]</scope>
    <source>
        <strain evidence="7">DSM 13327</strain>
    </source>
</reference>
<dbReference type="GO" id="GO:0003677">
    <property type="term" value="F:DNA binding"/>
    <property type="evidence" value="ECO:0007669"/>
    <property type="project" value="UniProtKB-KW"/>
</dbReference>
<gene>
    <name evidence="6" type="ORF">SAMN04490355_10646</name>
</gene>
<dbReference type="GO" id="GO:0003700">
    <property type="term" value="F:DNA-binding transcription factor activity"/>
    <property type="evidence" value="ECO:0007669"/>
    <property type="project" value="InterPro"/>
</dbReference>
<dbReference type="GO" id="GO:0032993">
    <property type="term" value="C:protein-DNA complex"/>
    <property type="evidence" value="ECO:0007669"/>
    <property type="project" value="TreeGrafter"/>
</dbReference>
<dbReference type="Gene3D" id="3.40.190.10">
    <property type="entry name" value="Periplasmic binding protein-like II"/>
    <property type="match status" value="2"/>
</dbReference>
<dbReference type="SUPFAM" id="SSF46785">
    <property type="entry name" value="Winged helix' DNA-binding domain"/>
    <property type="match status" value="1"/>
</dbReference>
<dbReference type="PANTHER" id="PTHR30346:SF0">
    <property type="entry name" value="HCA OPERON TRANSCRIPTIONAL ACTIVATOR HCAR"/>
    <property type="match status" value="1"/>
</dbReference>
<dbReference type="RefSeq" id="WP_175490669.1">
    <property type="nucleotide sequence ID" value="NZ_FOTS01000064.1"/>
</dbReference>
<dbReference type="InterPro" id="IPR036388">
    <property type="entry name" value="WH-like_DNA-bd_sf"/>
</dbReference>
<evidence type="ECO:0000256" key="1">
    <source>
        <dbReference type="ARBA" id="ARBA00009437"/>
    </source>
</evidence>
<sequence length="313" mass="35742">MTLQQFRYIVEIAKHNSISKAASALYVTQPSISKAVHEMENELGITILNRTNKGVFFTKDGMELLFYAKMLLEQMDSVAYHFKKQKATDVTKFAISSQHYGFAIEAVANLMDYFAERKYELTIREGKTTDVIDDVHASKSILGILSLTDLNKNFFERYFISKSLLFTPLASMKQHVFLRKEHPLAHLKSIALEQLENYPYLTYQQDDVLLHFAEEVIDVDNIRQIVYLKDRGAMNNLLSNTDGYNLGTGCIVNNYMDPTIISIPLEEGNLIQLGLVKRNDVFLPEDLTVYIDYLTTALNQSAPKDGFLRALQQ</sequence>
<dbReference type="PRINTS" id="PR00039">
    <property type="entry name" value="HTHLYSR"/>
</dbReference>
<dbReference type="PROSITE" id="PS50931">
    <property type="entry name" value="HTH_LYSR"/>
    <property type="match status" value="1"/>
</dbReference>
<evidence type="ECO:0000256" key="3">
    <source>
        <dbReference type="ARBA" id="ARBA00023125"/>
    </source>
</evidence>
<dbReference type="EMBL" id="FOTS01000064">
    <property type="protein sequence ID" value="SFM27244.1"/>
    <property type="molecule type" value="Genomic_DNA"/>
</dbReference>
<dbReference type="PANTHER" id="PTHR30346">
    <property type="entry name" value="TRANSCRIPTIONAL DUAL REGULATOR HCAR-RELATED"/>
    <property type="match status" value="1"/>
</dbReference>
<accession>A0A1I4PHY3</accession>
<dbReference type="AlphaFoldDB" id="A0A1I4PHY3"/>
<dbReference type="InterPro" id="IPR000847">
    <property type="entry name" value="LysR_HTH_N"/>
</dbReference>
<dbReference type="Pfam" id="PF03466">
    <property type="entry name" value="LysR_substrate"/>
    <property type="match status" value="1"/>
</dbReference>
<dbReference type="Pfam" id="PF00126">
    <property type="entry name" value="HTH_1"/>
    <property type="match status" value="1"/>
</dbReference>
<evidence type="ECO:0000256" key="2">
    <source>
        <dbReference type="ARBA" id="ARBA00023015"/>
    </source>
</evidence>
<dbReference type="Proteomes" id="UP000199520">
    <property type="component" value="Unassembled WGS sequence"/>
</dbReference>
<keyword evidence="7" id="KW-1185">Reference proteome</keyword>
<proteinExistence type="inferred from homology"/>
<evidence type="ECO:0000313" key="7">
    <source>
        <dbReference type="Proteomes" id="UP000199520"/>
    </source>
</evidence>
<dbReference type="STRING" id="1123291.SAMN04490355_10646"/>
<organism evidence="6 7">
    <name type="scientific">Pelosinus propionicus DSM 13327</name>
    <dbReference type="NCBI Taxonomy" id="1123291"/>
    <lineage>
        <taxon>Bacteria</taxon>
        <taxon>Bacillati</taxon>
        <taxon>Bacillota</taxon>
        <taxon>Negativicutes</taxon>
        <taxon>Selenomonadales</taxon>
        <taxon>Sporomusaceae</taxon>
        <taxon>Pelosinus</taxon>
    </lineage>
</organism>
<evidence type="ECO:0000313" key="6">
    <source>
        <dbReference type="EMBL" id="SFM27244.1"/>
    </source>
</evidence>
<dbReference type="InterPro" id="IPR036390">
    <property type="entry name" value="WH_DNA-bd_sf"/>
</dbReference>
<keyword evidence="2" id="KW-0805">Transcription regulation</keyword>
<dbReference type="InterPro" id="IPR005119">
    <property type="entry name" value="LysR_subst-bd"/>
</dbReference>
<dbReference type="CDD" id="cd05466">
    <property type="entry name" value="PBP2_LTTR_substrate"/>
    <property type="match status" value="1"/>
</dbReference>
<comment type="similarity">
    <text evidence="1">Belongs to the LysR transcriptional regulatory family.</text>
</comment>
<keyword evidence="3 6" id="KW-0238">DNA-binding</keyword>
<feature type="domain" description="HTH lysR-type" evidence="5">
    <location>
        <begin position="1"/>
        <end position="58"/>
    </location>
</feature>
<dbReference type="Gene3D" id="1.10.10.10">
    <property type="entry name" value="Winged helix-like DNA-binding domain superfamily/Winged helix DNA-binding domain"/>
    <property type="match status" value="1"/>
</dbReference>
<keyword evidence="4" id="KW-0804">Transcription</keyword>
<evidence type="ECO:0000256" key="4">
    <source>
        <dbReference type="ARBA" id="ARBA00023163"/>
    </source>
</evidence>
<dbReference type="SUPFAM" id="SSF53850">
    <property type="entry name" value="Periplasmic binding protein-like II"/>
    <property type="match status" value="1"/>
</dbReference>
<evidence type="ECO:0000259" key="5">
    <source>
        <dbReference type="PROSITE" id="PS50931"/>
    </source>
</evidence>
<dbReference type="FunFam" id="1.10.10.10:FF:000001">
    <property type="entry name" value="LysR family transcriptional regulator"/>
    <property type="match status" value="1"/>
</dbReference>